<dbReference type="GO" id="GO:0003677">
    <property type="term" value="F:DNA binding"/>
    <property type="evidence" value="ECO:0007669"/>
    <property type="project" value="InterPro"/>
</dbReference>
<dbReference type="AlphaFoldDB" id="X1JKE3"/>
<comment type="caution">
    <text evidence="2">The sequence shown here is derived from an EMBL/GenBank/DDBJ whole genome shotgun (WGS) entry which is preliminary data.</text>
</comment>
<name>X1JKE3_9ZZZZ</name>
<dbReference type="EMBL" id="BARU01040835">
    <property type="protein sequence ID" value="GAH81945.1"/>
    <property type="molecule type" value="Genomic_DNA"/>
</dbReference>
<proteinExistence type="predicted"/>
<protein>
    <recommendedName>
        <fullName evidence="1">Transposase IS116/IS110/IS902 C-terminal domain-containing protein</fullName>
    </recommendedName>
</protein>
<feature type="non-terminal residue" evidence="2">
    <location>
        <position position="225"/>
    </location>
</feature>
<evidence type="ECO:0000259" key="1">
    <source>
        <dbReference type="Pfam" id="PF02371"/>
    </source>
</evidence>
<dbReference type="Pfam" id="PF02371">
    <property type="entry name" value="Transposase_20"/>
    <property type="match status" value="1"/>
</dbReference>
<sequence length="225" mass="26026">MTHLALHNEKDPETEELHKRLRDLEDFVDDRIAKLIEDHPAYDWFSCIKGVGRENIAKVVALIDIEKAPTISSLWKFAGFAPGEDAKAMKRVKGQKLLYNSQLRSMCWRLATSLKRVKGKYYEYYIREKDKYTDRFVDQGIKILRTPGGKWVCLNCGANWAKKGAVTPCCDNPRVERKAREEPPGVIWLGHLDMMALRKMIKLFLACLWLVWREAEGLPTRSPYA</sequence>
<gene>
    <name evidence="2" type="ORF">S03H2_63075</name>
</gene>
<dbReference type="GO" id="GO:0006313">
    <property type="term" value="P:DNA transposition"/>
    <property type="evidence" value="ECO:0007669"/>
    <property type="project" value="InterPro"/>
</dbReference>
<reference evidence="2" key="1">
    <citation type="journal article" date="2014" name="Front. Microbiol.">
        <title>High frequency of phylogenetically diverse reductive dehalogenase-homologous genes in deep subseafloor sedimentary metagenomes.</title>
        <authorList>
            <person name="Kawai M."/>
            <person name="Futagami T."/>
            <person name="Toyoda A."/>
            <person name="Takaki Y."/>
            <person name="Nishi S."/>
            <person name="Hori S."/>
            <person name="Arai W."/>
            <person name="Tsubouchi T."/>
            <person name="Morono Y."/>
            <person name="Uchiyama I."/>
            <person name="Ito T."/>
            <person name="Fujiyama A."/>
            <person name="Inagaki F."/>
            <person name="Takami H."/>
        </authorList>
    </citation>
    <scope>NUCLEOTIDE SEQUENCE</scope>
    <source>
        <strain evidence="2">Expedition CK06-06</strain>
    </source>
</reference>
<dbReference type="InterPro" id="IPR003346">
    <property type="entry name" value="Transposase_20"/>
</dbReference>
<feature type="domain" description="Transposase IS116/IS110/IS902 C-terminal" evidence="1">
    <location>
        <begin position="47"/>
        <end position="125"/>
    </location>
</feature>
<accession>X1JKE3</accession>
<evidence type="ECO:0000313" key="2">
    <source>
        <dbReference type="EMBL" id="GAH81945.1"/>
    </source>
</evidence>
<organism evidence="2">
    <name type="scientific">marine sediment metagenome</name>
    <dbReference type="NCBI Taxonomy" id="412755"/>
    <lineage>
        <taxon>unclassified sequences</taxon>
        <taxon>metagenomes</taxon>
        <taxon>ecological metagenomes</taxon>
    </lineage>
</organism>
<dbReference type="GO" id="GO:0004803">
    <property type="term" value="F:transposase activity"/>
    <property type="evidence" value="ECO:0007669"/>
    <property type="project" value="InterPro"/>
</dbReference>